<keyword evidence="2" id="KW-1185">Reference proteome</keyword>
<dbReference type="CTD" id="20250779"/>
<dbReference type="InterPro" id="IPR031440">
    <property type="entry name" value="DUF4670"/>
</dbReference>
<organism evidence="1 2">
    <name type="scientific">Lottia gigantea</name>
    <name type="common">Giant owl limpet</name>
    <dbReference type="NCBI Taxonomy" id="225164"/>
    <lineage>
        <taxon>Eukaryota</taxon>
        <taxon>Metazoa</taxon>
        <taxon>Spiralia</taxon>
        <taxon>Lophotrochozoa</taxon>
        <taxon>Mollusca</taxon>
        <taxon>Gastropoda</taxon>
        <taxon>Patellogastropoda</taxon>
        <taxon>Lottioidea</taxon>
        <taxon>Lottiidae</taxon>
        <taxon>Lottia</taxon>
    </lineage>
</organism>
<dbReference type="KEGG" id="lgi:LOTGIDRAFT_238518"/>
<name>V4A9U3_LOTGI</name>
<dbReference type="EMBL" id="KB200682">
    <property type="protein sequence ID" value="ESP00764.1"/>
    <property type="molecule type" value="Genomic_DNA"/>
</dbReference>
<dbReference type="OrthoDB" id="6162046at2759"/>
<gene>
    <name evidence="1" type="ORF">LOTGIDRAFT_238518</name>
</gene>
<evidence type="ECO:0000313" key="2">
    <source>
        <dbReference type="Proteomes" id="UP000030746"/>
    </source>
</evidence>
<dbReference type="Proteomes" id="UP000030746">
    <property type="component" value="Unassembled WGS sequence"/>
</dbReference>
<reference evidence="1 2" key="1">
    <citation type="journal article" date="2013" name="Nature">
        <title>Insights into bilaterian evolution from three spiralian genomes.</title>
        <authorList>
            <person name="Simakov O."/>
            <person name="Marletaz F."/>
            <person name="Cho S.J."/>
            <person name="Edsinger-Gonzales E."/>
            <person name="Havlak P."/>
            <person name="Hellsten U."/>
            <person name="Kuo D.H."/>
            <person name="Larsson T."/>
            <person name="Lv J."/>
            <person name="Arendt D."/>
            <person name="Savage R."/>
            <person name="Osoegawa K."/>
            <person name="de Jong P."/>
            <person name="Grimwood J."/>
            <person name="Chapman J.A."/>
            <person name="Shapiro H."/>
            <person name="Aerts A."/>
            <person name="Otillar R.P."/>
            <person name="Terry A.Y."/>
            <person name="Boore J.L."/>
            <person name="Grigoriev I.V."/>
            <person name="Lindberg D.R."/>
            <person name="Seaver E.C."/>
            <person name="Weisblat D.A."/>
            <person name="Putnam N.H."/>
            <person name="Rokhsar D.S."/>
        </authorList>
    </citation>
    <scope>NUCLEOTIDE SEQUENCE [LARGE SCALE GENOMIC DNA]</scope>
</reference>
<protein>
    <submittedName>
        <fullName evidence="1">Uncharacterized protein</fullName>
    </submittedName>
</protein>
<dbReference type="STRING" id="225164.V4A9U3"/>
<dbReference type="HOGENOM" id="CLU_790591_0_0_1"/>
<dbReference type="RefSeq" id="XP_009048553.1">
    <property type="nucleotide sequence ID" value="XM_009050305.1"/>
</dbReference>
<sequence length="351" mass="40348">MVGGGGQTLNLSLLSRGIGEVQQNGHEKVEVVLEPEDYFNFVRDRKRLYLPPIKTKYFAADPTETVRTLKKLELPKTFTTRRGALLLFSEDFAIRNESCANHHKSIVSHSLDDVGSVDLKTVDDLAKSILSYGKEEAEEDADVFLGFVHKKRKFNNPRQIRPGFSAKRYLSTWTRIWDDSLLENVISKGYITERSLFYGSMVAPSLRRRIFHDDLSHYPQPYRLMRNMLISPGSLSGYTFYMKDVDELEQVDEEEELDSQQLSRQKTQPSIAVVKTRNGVQREVNYSHLDKQSQKDVLTDLLVKSAVNYALQKQQEFVETMKNASPEIKPSERQMEAFDMKEAVELHLVSM</sequence>
<dbReference type="GeneID" id="20250779"/>
<evidence type="ECO:0000313" key="1">
    <source>
        <dbReference type="EMBL" id="ESP00764.1"/>
    </source>
</evidence>
<dbReference type="PANTHER" id="PTHR21937:SF5">
    <property type="entry name" value="GENE 973-RELATED"/>
    <property type="match status" value="1"/>
</dbReference>
<dbReference type="AlphaFoldDB" id="V4A9U3"/>
<proteinExistence type="predicted"/>
<dbReference type="OMA" id="PYRLMRS"/>
<accession>V4A9U3</accession>
<dbReference type="PANTHER" id="PTHR21937">
    <property type="entry name" value="CCDC66 DOMAIN-CONTAINING PROTEIN"/>
    <property type="match status" value="1"/>
</dbReference>